<feature type="compositionally biased region" description="Polar residues" evidence="1">
    <location>
        <begin position="57"/>
        <end position="80"/>
    </location>
</feature>
<dbReference type="Proteomes" id="UP001497516">
    <property type="component" value="Chromosome 7"/>
</dbReference>
<accession>A0AAV2FRA1</accession>
<dbReference type="EMBL" id="OZ034820">
    <property type="protein sequence ID" value="CAL1400860.1"/>
    <property type="molecule type" value="Genomic_DNA"/>
</dbReference>
<name>A0AAV2FRA1_9ROSI</name>
<organism evidence="2 3">
    <name type="scientific">Linum trigynum</name>
    <dbReference type="NCBI Taxonomy" id="586398"/>
    <lineage>
        <taxon>Eukaryota</taxon>
        <taxon>Viridiplantae</taxon>
        <taxon>Streptophyta</taxon>
        <taxon>Embryophyta</taxon>
        <taxon>Tracheophyta</taxon>
        <taxon>Spermatophyta</taxon>
        <taxon>Magnoliopsida</taxon>
        <taxon>eudicotyledons</taxon>
        <taxon>Gunneridae</taxon>
        <taxon>Pentapetalae</taxon>
        <taxon>rosids</taxon>
        <taxon>fabids</taxon>
        <taxon>Malpighiales</taxon>
        <taxon>Linaceae</taxon>
        <taxon>Linum</taxon>
    </lineage>
</organism>
<proteinExistence type="predicted"/>
<keyword evidence="3" id="KW-1185">Reference proteome</keyword>
<evidence type="ECO:0000313" key="2">
    <source>
        <dbReference type="EMBL" id="CAL1400860.1"/>
    </source>
</evidence>
<sequence>MVLPELPHAESSDGTSLSQPMVAPGSPTATPQHQSSARPRARPEVEALPGPTPLARPSSSVPSPGTQSPPGLDSTAQSPPSLGHDATNPAARSDSLPRGIFLEVPPQPLRRSDRILILLPIVLS</sequence>
<evidence type="ECO:0000256" key="1">
    <source>
        <dbReference type="SAM" id="MobiDB-lite"/>
    </source>
</evidence>
<feature type="region of interest" description="Disordered" evidence="1">
    <location>
        <begin position="1"/>
        <end position="99"/>
    </location>
</feature>
<dbReference type="AlphaFoldDB" id="A0AAV2FRA1"/>
<reference evidence="2 3" key="1">
    <citation type="submission" date="2024-04" db="EMBL/GenBank/DDBJ databases">
        <authorList>
            <person name="Fracassetti M."/>
        </authorList>
    </citation>
    <scope>NUCLEOTIDE SEQUENCE [LARGE SCALE GENOMIC DNA]</scope>
</reference>
<feature type="compositionally biased region" description="Polar residues" evidence="1">
    <location>
        <begin position="27"/>
        <end position="37"/>
    </location>
</feature>
<protein>
    <submittedName>
        <fullName evidence="2">Uncharacterized protein</fullName>
    </submittedName>
</protein>
<evidence type="ECO:0000313" key="3">
    <source>
        <dbReference type="Proteomes" id="UP001497516"/>
    </source>
</evidence>
<gene>
    <name evidence="2" type="ORF">LTRI10_LOCUS40961</name>
</gene>